<dbReference type="SUPFAM" id="SSF46689">
    <property type="entry name" value="Homeodomain-like"/>
    <property type="match status" value="1"/>
</dbReference>
<dbReference type="OrthoDB" id="9811084at2"/>
<keyword evidence="1" id="KW-0805">Transcription regulation</keyword>
<dbReference type="InterPro" id="IPR009057">
    <property type="entry name" value="Homeodomain-like_sf"/>
</dbReference>
<evidence type="ECO:0000256" key="2">
    <source>
        <dbReference type="ARBA" id="ARBA00023125"/>
    </source>
</evidence>
<dbReference type="InterPro" id="IPR001647">
    <property type="entry name" value="HTH_TetR"/>
</dbReference>
<feature type="domain" description="HTH tetR-type" evidence="5">
    <location>
        <begin position="9"/>
        <end position="69"/>
    </location>
</feature>
<dbReference type="SUPFAM" id="SSF48498">
    <property type="entry name" value="Tetracyclin repressor-like, C-terminal domain"/>
    <property type="match status" value="1"/>
</dbReference>
<dbReference type="PROSITE" id="PS50977">
    <property type="entry name" value="HTH_TETR_2"/>
    <property type="match status" value="1"/>
</dbReference>
<dbReference type="EMBL" id="PRLP01000041">
    <property type="protein sequence ID" value="PPC76782.1"/>
    <property type="molecule type" value="Genomic_DNA"/>
</dbReference>
<dbReference type="Gene3D" id="1.10.357.10">
    <property type="entry name" value="Tetracycline Repressor, domain 2"/>
    <property type="match status" value="1"/>
</dbReference>
<evidence type="ECO:0000313" key="6">
    <source>
        <dbReference type="EMBL" id="PPC76782.1"/>
    </source>
</evidence>
<organism evidence="6 7">
    <name type="scientific">Proteobacteria bacterium 228</name>
    <dbReference type="NCBI Taxonomy" id="2083153"/>
    <lineage>
        <taxon>Bacteria</taxon>
        <taxon>Pseudomonadati</taxon>
        <taxon>Pseudomonadota</taxon>
    </lineage>
</organism>
<evidence type="ECO:0000313" key="7">
    <source>
        <dbReference type="Proteomes" id="UP000238196"/>
    </source>
</evidence>
<dbReference type="AlphaFoldDB" id="A0A2S5KPY4"/>
<dbReference type="FunFam" id="1.10.10.60:FF:000141">
    <property type="entry name" value="TetR family transcriptional regulator"/>
    <property type="match status" value="1"/>
</dbReference>
<dbReference type="Gene3D" id="1.10.10.60">
    <property type="entry name" value="Homeodomain-like"/>
    <property type="match status" value="1"/>
</dbReference>
<dbReference type="Proteomes" id="UP000238196">
    <property type="component" value="Unassembled WGS sequence"/>
</dbReference>
<reference evidence="6 7" key="1">
    <citation type="submission" date="2018-02" db="EMBL/GenBank/DDBJ databases">
        <title>novel marine gammaproteobacteria from coastal saline agro ecosystem.</title>
        <authorList>
            <person name="Krishnan R."/>
            <person name="Ramesh Kumar N."/>
        </authorList>
    </citation>
    <scope>NUCLEOTIDE SEQUENCE [LARGE SCALE GENOMIC DNA]</scope>
    <source>
        <strain evidence="6 7">228</strain>
    </source>
</reference>
<accession>A0A2S5KPY4</accession>
<keyword evidence="3" id="KW-0804">Transcription</keyword>
<evidence type="ECO:0000256" key="1">
    <source>
        <dbReference type="ARBA" id="ARBA00023015"/>
    </source>
</evidence>
<proteinExistence type="predicted"/>
<dbReference type="InterPro" id="IPR036271">
    <property type="entry name" value="Tet_transcr_reg_TetR-rel_C_sf"/>
</dbReference>
<keyword evidence="2 4" id="KW-0238">DNA-binding</keyword>
<dbReference type="PANTHER" id="PTHR47506">
    <property type="entry name" value="TRANSCRIPTIONAL REGULATORY PROTEIN"/>
    <property type="match status" value="1"/>
</dbReference>
<dbReference type="PROSITE" id="PS01081">
    <property type="entry name" value="HTH_TETR_1"/>
    <property type="match status" value="1"/>
</dbReference>
<evidence type="ECO:0000256" key="4">
    <source>
        <dbReference type="PROSITE-ProRule" id="PRU00335"/>
    </source>
</evidence>
<evidence type="ECO:0000259" key="5">
    <source>
        <dbReference type="PROSITE" id="PS50977"/>
    </source>
</evidence>
<dbReference type="PANTHER" id="PTHR47506:SF7">
    <property type="entry name" value="TRANSCRIPTIONAL REGULATORY PROTEIN"/>
    <property type="match status" value="1"/>
</dbReference>
<evidence type="ECO:0000256" key="3">
    <source>
        <dbReference type="ARBA" id="ARBA00023163"/>
    </source>
</evidence>
<gene>
    <name evidence="6" type="ORF">C4K68_13730</name>
</gene>
<dbReference type="Pfam" id="PF00440">
    <property type="entry name" value="TetR_N"/>
    <property type="match status" value="1"/>
</dbReference>
<dbReference type="PRINTS" id="PR00455">
    <property type="entry name" value="HTHTETR"/>
</dbReference>
<dbReference type="GO" id="GO:0003677">
    <property type="term" value="F:DNA binding"/>
    <property type="evidence" value="ECO:0007669"/>
    <property type="project" value="UniProtKB-UniRule"/>
</dbReference>
<protein>
    <submittedName>
        <fullName evidence="6">TetR/AcrR family transcriptional regulator</fullName>
    </submittedName>
</protein>
<name>A0A2S5KPY4_9PROT</name>
<feature type="DNA-binding region" description="H-T-H motif" evidence="4">
    <location>
        <begin position="32"/>
        <end position="51"/>
    </location>
</feature>
<dbReference type="InterPro" id="IPR023772">
    <property type="entry name" value="DNA-bd_HTH_TetR-type_CS"/>
</dbReference>
<comment type="caution">
    <text evidence="6">The sequence shown here is derived from an EMBL/GenBank/DDBJ whole genome shotgun (WGS) entry which is preliminary data.</text>
</comment>
<sequence>MPYAPAHKQQSRERIVRAAAELFATKGFDAVSIDQVMEAAGLTRGAFYAHFRSKQELYRESIIAASRHSAVNKVLENLRDPAQTTRQVIRSYLSDEHLALQFFPCPMAFLSTDIANRDKGVRDAYTRVFHGLSNVIEAGLEPVEERLSGDVNSRQQRSLAITALMVGGMAIARALTDEDSKNALLRACMETAMQLQEGGLNEQMLAQLSGSSAEG</sequence>